<dbReference type="Pfam" id="PF12838">
    <property type="entry name" value="Fer4_7"/>
    <property type="match status" value="1"/>
</dbReference>
<evidence type="ECO:0000256" key="7">
    <source>
        <dbReference type="ARBA" id="ARBA00023004"/>
    </source>
</evidence>
<evidence type="ECO:0000256" key="8">
    <source>
        <dbReference type="ARBA" id="ARBA00023014"/>
    </source>
</evidence>
<dbReference type="SMART" id="SM00890">
    <property type="entry name" value="EKR"/>
    <property type="match status" value="1"/>
</dbReference>
<dbReference type="Pfam" id="PF10371">
    <property type="entry name" value="EKR"/>
    <property type="match status" value="1"/>
</dbReference>
<evidence type="ECO:0000256" key="5">
    <source>
        <dbReference type="ARBA" id="ARBA00022982"/>
    </source>
</evidence>
<dbReference type="Pfam" id="PF01558">
    <property type="entry name" value="POR"/>
    <property type="match status" value="1"/>
</dbReference>
<feature type="domain" description="4Fe-4S ferredoxin-type" evidence="10">
    <location>
        <begin position="737"/>
        <end position="768"/>
    </location>
</feature>
<evidence type="ECO:0000259" key="10">
    <source>
        <dbReference type="PROSITE" id="PS51379"/>
    </source>
</evidence>
<dbReference type="InterPro" id="IPR011766">
    <property type="entry name" value="TPP_enzyme_TPP-bd"/>
</dbReference>
<dbReference type="PROSITE" id="PS51379">
    <property type="entry name" value="4FE4S_FER_2"/>
    <property type="match status" value="2"/>
</dbReference>
<dbReference type="InterPro" id="IPR002880">
    <property type="entry name" value="Pyrv_Fd/Flavodoxin_OxRdtase_N"/>
</dbReference>
<evidence type="ECO:0000256" key="6">
    <source>
        <dbReference type="ARBA" id="ARBA00023002"/>
    </source>
</evidence>
<dbReference type="InterPro" id="IPR011895">
    <property type="entry name" value="Pyrv_flavodox_OxRed"/>
</dbReference>
<dbReference type="PIRSF" id="PIRSF000159">
    <property type="entry name" value="NifJ"/>
    <property type="match status" value="1"/>
</dbReference>
<dbReference type="InterPro" id="IPR033412">
    <property type="entry name" value="PFOR_II"/>
</dbReference>
<evidence type="ECO:0000256" key="2">
    <source>
        <dbReference type="ARBA" id="ARBA00022448"/>
    </source>
</evidence>
<dbReference type="InterPro" id="IPR029061">
    <property type="entry name" value="THDP-binding"/>
</dbReference>
<dbReference type="Gene3D" id="3.40.920.10">
    <property type="entry name" value="Pyruvate-ferredoxin oxidoreductase, PFOR, domain III"/>
    <property type="match status" value="1"/>
</dbReference>
<keyword evidence="2 9" id="KW-0813">Transport</keyword>
<dbReference type="PANTHER" id="PTHR32154:SF0">
    <property type="entry name" value="PYRUVATE-FLAVODOXIN OXIDOREDUCTASE-RELATED"/>
    <property type="match status" value="1"/>
</dbReference>
<dbReference type="CDD" id="cd07034">
    <property type="entry name" value="TPP_PYR_PFOR_IOR-alpha_like"/>
    <property type="match status" value="1"/>
</dbReference>
<evidence type="ECO:0000256" key="9">
    <source>
        <dbReference type="PIRNR" id="PIRNR000159"/>
    </source>
</evidence>
<dbReference type="CDD" id="cd03377">
    <property type="entry name" value="TPP_PFOR_PNO"/>
    <property type="match status" value="1"/>
</dbReference>
<keyword evidence="5 9" id="KW-0249">Electron transport</keyword>
<evidence type="ECO:0000313" key="11">
    <source>
        <dbReference type="EMBL" id="MFD1486299.1"/>
    </source>
</evidence>
<accession>A0ABW4E9D4</accession>
<dbReference type="InterPro" id="IPR009014">
    <property type="entry name" value="Transketo_C/PFOR_II"/>
</dbReference>
<evidence type="ECO:0000256" key="3">
    <source>
        <dbReference type="ARBA" id="ARBA00022485"/>
    </source>
</evidence>
<comment type="similarity">
    <text evidence="1 9">Belongs to the pyruvate:ferredoxin/flavodoxin oxidoreductase family.</text>
</comment>
<dbReference type="EMBL" id="JBHTON010000057">
    <property type="protein sequence ID" value="MFD1486299.1"/>
    <property type="molecule type" value="Genomic_DNA"/>
</dbReference>
<keyword evidence="6 9" id="KW-0560">Oxidoreductase</keyword>
<evidence type="ECO:0000256" key="4">
    <source>
        <dbReference type="ARBA" id="ARBA00022723"/>
    </source>
</evidence>
<gene>
    <name evidence="11" type="primary">nifJ</name>
    <name evidence="11" type="ORF">ACFQ5J_13790</name>
</gene>
<dbReference type="SUPFAM" id="SSF52922">
    <property type="entry name" value="TK C-terminal domain-like"/>
    <property type="match status" value="1"/>
</dbReference>
<dbReference type="Proteomes" id="UP001597252">
    <property type="component" value="Unassembled WGS sequence"/>
</dbReference>
<dbReference type="InterPro" id="IPR019456">
    <property type="entry name" value="Pyrv-flavodox_OxRtase_EKR"/>
</dbReference>
<proteinExistence type="inferred from homology"/>
<keyword evidence="11" id="KW-0670">Pyruvate</keyword>
<organism evidence="11 12">
    <name type="scientific">Lacticaseibacillus baoqingensis</name>
    <dbReference type="NCBI Taxonomy" id="2486013"/>
    <lineage>
        <taxon>Bacteria</taxon>
        <taxon>Bacillati</taxon>
        <taxon>Bacillota</taxon>
        <taxon>Bacilli</taxon>
        <taxon>Lactobacillales</taxon>
        <taxon>Lactobacillaceae</taxon>
        <taxon>Lacticaseibacillus</taxon>
    </lineage>
</organism>
<feature type="domain" description="4Fe-4S ferredoxin-type" evidence="10">
    <location>
        <begin position="683"/>
        <end position="712"/>
    </location>
</feature>
<reference evidence="12" key="1">
    <citation type="journal article" date="2019" name="Int. J. Syst. Evol. Microbiol.">
        <title>The Global Catalogue of Microorganisms (GCM) 10K type strain sequencing project: providing services to taxonomists for standard genome sequencing and annotation.</title>
        <authorList>
            <consortium name="The Broad Institute Genomics Platform"/>
            <consortium name="The Broad Institute Genome Sequencing Center for Infectious Disease"/>
            <person name="Wu L."/>
            <person name="Ma J."/>
        </authorList>
    </citation>
    <scope>NUCLEOTIDE SEQUENCE [LARGE SCALE GENOMIC DNA]</scope>
    <source>
        <strain evidence="12">CCM 8903</strain>
    </source>
</reference>
<dbReference type="Pfam" id="PF02775">
    <property type="entry name" value="TPP_enzyme_C"/>
    <property type="match status" value="1"/>
</dbReference>
<keyword evidence="12" id="KW-1185">Reference proteome</keyword>
<name>A0ABW4E9D4_9LACO</name>
<dbReference type="InterPro" id="IPR002869">
    <property type="entry name" value="Pyrv_flavodox_OxRed_cen"/>
</dbReference>
<protein>
    <submittedName>
        <fullName evidence="11">Pyruvate:ferredoxin (Flavodoxin) oxidoreductase</fullName>
    </submittedName>
</protein>
<comment type="caution">
    <text evidence="11">The sequence shown here is derived from an EMBL/GenBank/DDBJ whole genome shotgun (WGS) entry which is preliminary data.</text>
</comment>
<keyword evidence="8" id="KW-0411">Iron-sulfur</keyword>
<dbReference type="Gene3D" id="3.30.70.20">
    <property type="match status" value="1"/>
</dbReference>
<dbReference type="SUPFAM" id="SSF52518">
    <property type="entry name" value="Thiamin diphosphate-binding fold (THDP-binding)"/>
    <property type="match status" value="2"/>
</dbReference>
<dbReference type="Gene3D" id="3.40.50.970">
    <property type="match status" value="2"/>
</dbReference>
<evidence type="ECO:0000256" key="1">
    <source>
        <dbReference type="ARBA" id="ARBA00009032"/>
    </source>
</evidence>
<sequence>MHHYQTMDGNHAAAYISYAFTQVASLYPITPSSPMGEAIDEWANEGRKNLFGAPVKVVEMQSEAGASGTVHGSLKTGALTSTYTSSQGLLLMLPNMYKIAGELLPTVFNVAARAVATNALSIFGDHSDVMAVRQSGFCMLCESTVQEVMDLSGVAHLASIAGSLPFVNFFDGFRTSHELQRVETIAYADLHRMLDQEALAKFQARAMNPDHPYVSGAAQNPDIYFQSRETVNQFYDRLPAIVQHYMQQINALRGTDYDLTNYYGDPDATEVIIAMGSVAATAKQTVAYLNAHGRKVGFLNIHLYRPFPTANLLKHLPQTVQRIAVLDRTKEPGSIGEPLLLDVQSALYNAPNHPVVIGGRYGLASKNVTPDQLISVYDELQQPTNEMKSRFTIGIVDDVTHLSLPNKPVLDLTPTNIFQAEFWGFGSDGTVGAIKQAAKLLGDCTGKYVQAYSEYDSKKSSGLSRSYLRFGTEPIDSTYTISRPNFVGCHNAAYLHDYDLLKGLQDNGIFLLNTFWDVEKCQRLLPPKLKKYISDHQIRFYIIDAAKLARAHGLGRRINTVMCTAFFELATDLKQAEFVPLLQDEAKRAYGHQSQTIVEQNYAAIEATCAALHPVTIPDDWATQTPDSTPADISPDYINQIFKPMLRQQGDQLSVKDLVDHHMLAGNLPSGSAAFEKRGIATEVPQWRPENCIECNLCSVICPHAAIRPYLADDDEMAAAPEGYIVRDMRGADGLKYRIQVSIEDCTGCGLCAQVCPAKDKALVMQPYQSQQAQLVNWRFANTLSQKVTDIPKTSVRGSQFEQPLMEFSGACAGCGETGYVKLLTQLFGDRMMIANTTGCSSIWGASAPVTPYTTNAQGQGPAWCNSLFEDNAEFGYGMLLANQVKRRDLAKRVQQVLSMHLGSPDTQTALQDWLAHLDESDGTRQRADRLQHCLQQETAPELKRLLQDRDRFVKVSQWLIGGDGWAYDIGFGGVDHVLASGEDINLFVFDNELYANTGGQMSKATPASAVAKFAAGGKQTAKKDLGLIATTYGNVYVAQVALDANPNQTLKAIQEAENYPGPALIIGYTPCINHGLHGGMHNALQETKQAVASGYWPLYRYDPQRLDHGQDPLTIDSRNTDFSKLPDFLKTQNRFSSLATIKSAKQVAAMFAKTTADAQQRFAMLNAQHQTPNQEMNP</sequence>
<dbReference type="InterPro" id="IPR019752">
    <property type="entry name" value="Pyrv/ketoisovalerate_OxRed_cat"/>
</dbReference>
<dbReference type="RefSeq" id="WP_125753929.1">
    <property type="nucleotide sequence ID" value="NZ_JBHTON010000057.1"/>
</dbReference>
<dbReference type="Pfam" id="PF17147">
    <property type="entry name" value="PFOR_II"/>
    <property type="match status" value="1"/>
</dbReference>
<dbReference type="InterPro" id="IPR017900">
    <property type="entry name" value="4Fe4S_Fe_S_CS"/>
</dbReference>
<dbReference type="NCBIfam" id="TIGR02176">
    <property type="entry name" value="pyruv_ox_red"/>
    <property type="match status" value="1"/>
</dbReference>
<dbReference type="Gene3D" id="3.40.50.920">
    <property type="match status" value="1"/>
</dbReference>
<dbReference type="Pfam" id="PF01855">
    <property type="entry name" value="POR_N"/>
    <property type="match status" value="1"/>
</dbReference>
<dbReference type="InterPro" id="IPR017896">
    <property type="entry name" value="4Fe4S_Fe-S-bd"/>
</dbReference>
<evidence type="ECO:0000313" key="12">
    <source>
        <dbReference type="Proteomes" id="UP001597252"/>
    </source>
</evidence>
<dbReference type="PANTHER" id="PTHR32154">
    <property type="entry name" value="PYRUVATE-FLAVODOXIN OXIDOREDUCTASE-RELATED"/>
    <property type="match status" value="1"/>
</dbReference>
<dbReference type="PROSITE" id="PS00198">
    <property type="entry name" value="4FE4S_FER_1"/>
    <property type="match status" value="1"/>
</dbReference>
<dbReference type="InterPro" id="IPR050722">
    <property type="entry name" value="Pyruvate:ferred/Flavod_OxRd"/>
</dbReference>
<keyword evidence="4" id="KW-0479">Metal-binding</keyword>
<dbReference type="SUPFAM" id="SSF53323">
    <property type="entry name" value="Pyruvate-ferredoxin oxidoreductase, PFOR, domain III"/>
    <property type="match status" value="1"/>
</dbReference>
<keyword evidence="3" id="KW-0004">4Fe-4S</keyword>
<keyword evidence="7" id="KW-0408">Iron</keyword>
<dbReference type="SUPFAM" id="SSF54862">
    <property type="entry name" value="4Fe-4S ferredoxins"/>
    <property type="match status" value="1"/>
</dbReference>